<dbReference type="PROSITE" id="PS51746">
    <property type="entry name" value="PPM_2"/>
    <property type="match status" value="1"/>
</dbReference>
<dbReference type="OMA" id="YGVITRH"/>
<evidence type="ECO:0000256" key="3">
    <source>
        <dbReference type="ARBA" id="ARBA00013081"/>
    </source>
</evidence>
<evidence type="ECO:0000256" key="10">
    <source>
        <dbReference type="SAM" id="MobiDB-lite"/>
    </source>
</evidence>
<evidence type="ECO:0000256" key="8">
    <source>
        <dbReference type="ARBA" id="ARBA00023211"/>
    </source>
</evidence>
<evidence type="ECO:0000256" key="2">
    <source>
        <dbReference type="ARBA" id="ARBA00001946"/>
    </source>
</evidence>
<keyword evidence="4" id="KW-0479">Metal-binding</keyword>
<dbReference type="PROSITE" id="PS01032">
    <property type="entry name" value="PPM_1"/>
    <property type="match status" value="1"/>
</dbReference>
<dbReference type="EMBL" id="KI394994">
    <property type="protein sequence ID" value="ERM99691.1"/>
    <property type="molecule type" value="Genomic_DNA"/>
</dbReference>
<dbReference type="FunFam" id="3.60.40.10:FF:000079">
    <property type="entry name" value="Probable protein phosphatase 2C 74"/>
    <property type="match status" value="1"/>
</dbReference>
<comment type="similarity">
    <text evidence="9">Belongs to the PP2C family.</text>
</comment>
<evidence type="ECO:0000256" key="9">
    <source>
        <dbReference type="RuleBase" id="RU003465"/>
    </source>
</evidence>
<dbReference type="InterPro" id="IPR000222">
    <property type="entry name" value="PP2C_BS"/>
</dbReference>
<dbReference type="Proteomes" id="UP000017836">
    <property type="component" value="Unassembled WGS sequence"/>
</dbReference>
<evidence type="ECO:0000256" key="1">
    <source>
        <dbReference type="ARBA" id="ARBA00001936"/>
    </source>
</evidence>
<evidence type="ECO:0000256" key="4">
    <source>
        <dbReference type="ARBA" id="ARBA00022723"/>
    </source>
</evidence>
<dbReference type="InterPro" id="IPR015655">
    <property type="entry name" value="PP2C"/>
</dbReference>
<keyword evidence="8" id="KW-0464">Manganese</keyword>
<dbReference type="Pfam" id="PF00481">
    <property type="entry name" value="PP2C"/>
    <property type="match status" value="1"/>
</dbReference>
<dbReference type="InterPro" id="IPR036457">
    <property type="entry name" value="PPM-type-like_dom_sf"/>
</dbReference>
<name>W1NRU9_AMBTC</name>
<evidence type="ECO:0000313" key="13">
    <source>
        <dbReference type="Proteomes" id="UP000017836"/>
    </source>
</evidence>
<dbReference type="AlphaFoldDB" id="W1NRU9"/>
<gene>
    <name evidence="12" type="ORF">AMTR_s00099p00066170</name>
</gene>
<keyword evidence="7 9" id="KW-0904">Protein phosphatase</keyword>
<dbReference type="InterPro" id="IPR001932">
    <property type="entry name" value="PPM-type_phosphatase-like_dom"/>
</dbReference>
<evidence type="ECO:0000313" key="12">
    <source>
        <dbReference type="EMBL" id="ERM99691.1"/>
    </source>
</evidence>
<accession>W1NRU9</accession>
<dbReference type="SUPFAM" id="SSF81606">
    <property type="entry name" value="PP2C-like"/>
    <property type="match status" value="1"/>
</dbReference>
<comment type="cofactor">
    <cofactor evidence="1">
        <name>Mn(2+)</name>
        <dbReference type="ChEBI" id="CHEBI:29035"/>
    </cofactor>
</comment>
<dbReference type="eggNOG" id="KOG0698">
    <property type="taxonomic scope" value="Eukaryota"/>
</dbReference>
<organism evidence="12 13">
    <name type="scientific">Amborella trichopoda</name>
    <dbReference type="NCBI Taxonomy" id="13333"/>
    <lineage>
        <taxon>Eukaryota</taxon>
        <taxon>Viridiplantae</taxon>
        <taxon>Streptophyta</taxon>
        <taxon>Embryophyta</taxon>
        <taxon>Tracheophyta</taxon>
        <taxon>Spermatophyta</taxon>
        <taxon>Magnoliopsida</taxon>
        <taxon>Amborellales</taxon>
        <taxon>Amborellaceae</taxon>
        <taxon>Amborella</taxon>
    </lineage>
</organism>
<keyword evidence="5 9" id="KW-0378">Hydrolase</keyword>
<dbReference type="Gene3D" id="3.60.40.10">
    <property type="entry name" value="PPM-type phosphatase domain"/>
    <property type="match status" value="1"/>
</dbReference>
<sequence length="355" mass="39247">MAGNSFLSLNPTQKSSLSPTPVFSYRPEKKSADEISAEKIMGFAGEREKTEKISAPKKLKFSGEREKRRPARLLIPEQSVLRGGERDWKHEKVREKDVEVEGCGFGLVSRKGRRQVLEDGYKVICNIFGDPKQALFGVFDGHGGREAVDFVVEKLAQNIVKALGKRETAHNLHEEAIRAGYLTTDKEFLSKGVRSGACVATAFLSNGELHVANAGDCRVVLSSKGTAYPLTSDHRVEREDERIRIENSGGFVDCVNGVWRIHGSLAVSRAIGDTYLKEWVIANPEINKLKLTPDCEFLIIASDGLWDKVTNQEAVDMVSTNKKSVTGCKKLVDISSSRGCKDDITIMVVDLKSYI</sequence>
<dbReference type="PANTHER" id="PTHR47992">
    <property type="entry name" value="PROTEIN PHOSPHATASE"/>
    <property type="match status" value="1"/>
</dbReference>
<comment type="cofactor">
    <cofactor evidence="2">
        <name>Mg(2+)</name>
        <dbReference type="ChEBI" id="CHEBI:18420"/>
    </cofactor>
</comment>
<feature type="domain" description="PPM-type phosphatase" evidence="11">
    <location>
        <begin position="104"/>
        <end position="351"/>
    </location>
</feature>
<reference evidence="13" key="1">
    <citation type="journal article" date="2013" name="Science">
        <title>The Amborella genome and the evolution of flowering plants.</title>
        <authorList>
            <consortium name="Amborella Genome Project"/>
        </authorList>
    </citation>
    <scope>NUCLEOTIDE SEQUENCE [LARGE SCALE GENOMIC DNA]</scope>
</reference>
<proteinExistence type="inferred from homology"/>
<protein>
    <recommendedName>
        <fullName evidence="3">protein-serine/threonine phosphatase</fullName>
        <ecNumber evidence="3">3.1.3.16</ecNumber>
    </recommendedName>
</protein>
<evidence type="ECO:0000256" key="6">
    <source>
        <dbReference type="ARBA" id="ARBA00022842"/>
    </source>
</evidence>
<feature type="compositionally biased region" description="Polar residues" evidence="10">
    <location>
        <begin position="1"/>
        <end position="21"/>
    </location>
</feature>
<evidence type="ECO:0000259" key="11">
    <source>
        <dbReference type="PROSITE" id="PS51746"/>
    </source>
</evidence>
<dbReference type="HOGENOM" id="CLU_013173_3_0_1"/>
<dbReference type="GO" id="GO:0007165">
    <property type="term" value="P:signal transduction"/>
    <property type="evidence" value="ECO:0000318"/>
    <property type="project" value="GO_Central"/>
</dbReference>
<keyword evidence="13" id="KW-1185">Reference proteome</keyword>
<keyword evidence="6" id="KW-0460">Magnesium</keyword>
<dbReference type="Gramene" id="ERM99691">
    <property type="protein sequence ID" value="ERM99691"/>
    <property type="gene ID" value="AMTR_s00099p00066170"/>
</dbReference>
<feature type="region of interest" description="Disordered" evidence="10">
    <location>
        <begin position="1"/>
        <end position="30"/>
    </location>
</feature>
<dbReference type="SMART" id="SM00332">
    <property type="entry name" value="PP2Cc"/>
    <property type="match status" value="1"/>
</dbReference>
<evidence type="ECO:0000256" key="5">
    <source>
        <dbReference type="ARBA" id="ARBA00022801"/>
    </source>
</evidence>
<evidence type="ECO:0000256" key="7">
    <source>
        <dbReference type="ARBA" id="ARBA00022912"/>
    </source>
</evidence>
<dbReference type="EC" id="3.1.3.16" evidence="3"/>
<dbReference type="GO" id="GO:0046872">
    <property type="term" value="F:metal ion binding"/>
    <property type="evidence" value="ECO:0007669"/>
    <property type="project" value="UniProtKB-KW"/>
</dbReference>
<dbReference type="GO" id="GO:0004722">
    <property type="term" value="F:protein serine/threonine phosphatase activity"/>
    <property type="evidence" value="ECO:0000318"/>
    <property type="project" value="GO_Central"/>
</dbReference>
<dbReference type="CDD" id="cd00143">
    <property type="entry name" value="PP2Cc"/>
    <property type="match status" value="1"/>
</dbReference>